<dbReference type="GO" id="GO:0005829">
    <property type="term" value="C:cytosol"/>
    <property type="evidence" value="ECO:0007669"/>
    <property type="project" value="TreeGrafter"/>
</dbReference>
<dbReference type="PANTHER" id="PTHR22807">
    <property type="entry name" value="NOP2 YEAST -RELATED NOL1/NOP2/FMU SUN DOMAIN-CONTAINING"/>
    <property type="match status" value="1"/>
</dbReference>
<dbReference type="PRINTS" id="PR02008">
    <property type="entry name" value="RCMTFAMILY"/>
</dbReference>
<dbReference type="InterPro" id="IPR049560">
    <property type="entry name" value="MeTrfase_RsmB-F_NOP2_cat"/>
</dbReference>
<dbReference type="EMBL" id="MFNE01000022">
    <property type="protein sequence ID" value="OGG95457.1"/>
    <property type="molecule type" value="Genomic_DNA"/>
</dbReference>
<dbReference type="Proteomes" id="UP000178449">
    <property type="component" value="Unassembled WGS sequence"/>
</dbReference>
<reference evidence="7 8" key="1">
    <citation type="journal article" date="2016" name="Nat. Commun.">
        <title>Thousands of microbial genomes shed light on interconnected biogeochemical processes in an aquifer system.</title>
        <authorList>
            <person name="Anantharaman K."/>
            <person name="Brown C.T."/>
            <person name="Hug L.A."/>
            <person name="Sharon I."/>
            <person name="Castelle C.J."/>
            <person name="Probst A.J."/>
            <person name="Thomas B.C."/>
            <person name="Singh A."/>
            <person name="Wilkins M.J."/>
            <person name="Karaoz U."/>
            <person name="Brodie E.L."/>
            <person name="Williams K.H."/>
            <person name="Hubbard S.S."/>
            <person name="Banfield J.F."/>
        </authorList>
    </citation>
    <scope>NUCLEOTIDE SEQUENCE [LARGE SCALE GENOMIC DNA]</scope>
</reference>
<comment type="caution">
    <text evidence="7">The sequence shown here is derived from an EMBL/GenBank/DDBJ whole genome shotgun (WGS) entry which is preliminary data.</text>
</comment>
<feature type="active site" description="Nucleophile" evidence="5">
    <location>
        <position position="343"/>
    </location>
</feature>
<evidence type="ECO:0000256" key="4">
    <source>
        <dbReference type="ARBA" id="ARBA00022884"/>
    </source>
</evidence>
<proteinExistence type="inferred from homology"/>
<comment type="similarity">
    <text evidence="5">Belongs to the class I-like SAM-binding methyltransferase superfamily. RsmB/NOP family.</text>
</comment>
<dbReference type="AlphaFoldDB" id="A0A1F6GBG6"/>
<dbReference type="Pfam" id="PF01189">
    <property type="entry name" value="Methyltr_RsmB-F"/>
    <property type="match status" value="1"/>
</dbReference>
<organism evidence="7 8">
    <name type="scientific">Candidatus Lambdaproteobacteria bacterium RIFOXYD2_FULL_50_16</name>
    <dbReference type="NCBI Taxonomy" id="1817772"/>
    <lineage>
        <taxon>Bacteria</taxon>
        <taxon>Pseudomonadati</taxon>
        <taxon>Pseudomonadota</taxon>
        <taxon>Candidatus Lambdaproteobacteria</taxon>
    </lineage>
</organism>
<sequence length="403" mass="45228">MPSEEQPRYLGQLEWLTRLFANAEEAFKAGHPVDQALANEFRTHRKLGSKDRRFYTTVIYGYYRHRGWLVQLEEAKALFLAYALEGFAPSKLWADQLGLEAVEPAPQGLAEKLTWIRRFLPKALALELQPSFVEPMEKQVLESLLSRPRLWIRLLGPATEFFERLKKDGTQFEEHERQKGAFWLSRSMDLKPYADQVQIQDLSSQAVAPASGARPGETWLDLCAGAGGKGLHLWDQMQNEGRLTLADIRPEALAEAKSRAQAAGRTGISYCALNQGDPLPDHAYDGVIIDAPCSGSGTWHRSPWARWQLDQTHFNEILKTQAQLLRQGVFKLKPGGVLLYATCSLISSENSAQVWAFLAENRAFGLEPFLDPLSGEPTSGELTILPGRWGSNGMYLARLRHEG</sequence>
<dbReference type="STRING" id="1817772.A2527_07020"/>
<feature type="binding site" evidence="5">
    <location>
        <position position="290"/>
    </location>
    <ligand>
        <name>S-adenosyl-L-methionine</name>
        <dbReference type="ChEBI" id="CHEBI:59789"/>
    </ligand>
</feature>
<evidence type="ECO:0000256" key="1">
    <source>
        <dbReference type="ARBA" id="ARBA00022603"/>
    </source>
</evidence>
<keyword evidence="2 5" id="KW-0808">Transferase</keyword>
<name>A0A1F6GBG6_9PROT</name>
<keyword evidence="4 5" id="KW-0694">RNA-binding</keyword>
<dbReference type="PANTHER" id="PTHR22807:SF61">
    <property type="entry name" value="NOL1_NOP2_SUN FAMILY PROTEIN _ ANTITERMINATION NUSB DOMAIN-CONTAINING PROTEIN"/>
    <property type="match status" value="1"/>
</dbReference>
<dbReference type="CDD" id="cd02440">
    <property type="entry name" value="AdoMet_MTases"/>
    <property type="match status" value="1"/>
</dbReference>
<dbReference type="InterPro" id="IPR023267">
    <property type="entry name" value="RCMT"/>
</dbReference>
<evidence type="ECO:0000313" key="8">
    <source>
        <dbReference type="Proteomes" id="UP000178449"/>
    </source>
</evidence>
<dbReference type="GO" id="GO:0070475">
    <property type="term" value="P:rRNA base methylation"/>
    <property type="evidence" value="ECO:0007669"/>
    <property type="project" value="TreeGrafter"/>
</dbReference>
<dbReference type="GO" id="GO:0003723">
    <property type="term" value="F:RNA binding"/>
    <property type="evidence" value="ECO:0007669"/>
    <property type="project" value="UniProtKB-UniRule"/>
</dbReference>
<dbReference type="PROSITE" id="PS51686">
    <property type="entry name" value="SAM_MT_RSMB_NOP"/>
    <property type="match status" value="1"/>
</dbReference>
<feature type="domain" description="SAM-dependent MTase RsmB/NOP-type" evidence="6">
    <location>
        <begin position="196"/>
        <end position="402"/>
    </location>
</feature>
<dbReference type="InterPro" id="IPR029063">
    <property type="entry name" value="SAM-dependent_MTases_sf"/>
</dbReference>
<keyword evidence="1 5" id="KW-0489">Methyltransferase</keyword>
<accession>A0A1F6GBG6</accession>
<evidence type="ECO:0000259" key="6">
    <source>
        <dbReference type="PROSITE" id="PS51686"/>
    </source>
</evidence>
<keyword evidence="3 5" id="KW-0949">S-adenosyl-L-methionine</keyword>
<evidence type="ECO:0000256" key="2">
    <source>
        <dbReference type="ARBA" id="ARBA00022679"/>
    </source>
</evidence>
<evidence type="ECO:0000313" key="7">
    <source>
        <dbReference type="EMBL" id="OGG95457.1"/>
    </source>
</evidence>
<feature type="binding site" evidence="5">
    <location>
        <position position="247"/>
    </location>
    <ligand>
        <name>S-adenosyl-L-methionine</name>
        <dbReference type="ChEBI" id="CHEBI:59789"/>
    </ligand>
</feature>
<protein>
    <recommendedName>
        <fullName evidence="6">SAM-dependent MTase RsmB/NOP-type domain-containing protein</fullName>
    </recommendedName>
</protein>
<dbReference type="GO" id="GO:0009383">
    <property type="term" value="F:rRNA (cytosine-C5-)-methyltransferase activity"/>
    <property type="evidence" value="ECO:0007669"/>
    <property type="project" value="TreeGrafter"/>
</dbReference>
<dbReference type="InterPro" id="IPR001678">
    <property type="entry name" value="MeTrfase_RsmB-F_NOP2_dom"/>
</dbReference>
<evidence type="ECO:0000256" key="3">
    <source>
        <dbReference type="ARBA" id="ARBA00022691"/>
    </source>
</evidence>
<dbReference type="Gene3D" id="3.40.50.150">
    <property type="entry name" value="Vaccinia Virus protein VP39"/>
    <property type="match status" value="1"/>
</dbReference>
<dbReference type="SUPFAM" id="SSF53335">
    <property type="entry name" value="S-adenosyl-L-methionine-dependent methyltransferases"/>
    <property type="match status" value="1"/>
</dbReference>
<gene>
    <name evidence="7" type="ORF">A2527_07020</name>
</gene>
<comment type="caution">
    <text evidence="5">Lacks conserved residue(s) required for the propagation of feature annotation.</text>
</comment>
<evidence type="ECO:0000256" key="5">
    <source>
        <dbReference type="PROSITE-ProRule" id="PRU01023"/>
    </source>
</evidence>